<feature type="transmembrane region" description="Helical" evidence="8">
    <location>
        <begin position="238"/>
        <end position="258"/>
    </location>
</feature>
<organism evidence="11 12">
    <name type="scientific">Pseudoalteromonas fenneropenaei</name>
    <dbReference type="NCBI Taxonomy" id="1737459"/>
    <lineage>
        <taxon>Bacteria</taxon>
        <taxon>Pseudomonadati</taxon>
        <taxon>Pseudomonadota</taxon>
        <taxon>Gammaproteobacteria</taxon>
        <taxon>Alteromonadales</taxon>
        <taxon>Pseudoalteromonadaceae</taxon>
        <taxon>Pseudoalteromonas</taxon>
    </lineage>
</organism>
<evidence type="ECO:0000256" key="2">
    <source>
        <dbReference type="ARBA" id="ARBA00022475"/>
    </source>
</evidence>
<keyword evidence="5 8" id="KW-0472">Membrane</keyword>
<dbReference type="RefSeq" id="WP_377121174.1">
    <property type="nucleotide sequence ID" value="NZ_JBHRSD010000009.1"/>
</dbReference>
<evidence type="ECO:0000256" key="7">
    <source>
        <dbReference type="SAM" id="Coils"/>
    </source>
</evidence>
<keyword evidence="2" id="KW-1003">Cell membrane</keyword>
<evidence type="ECO:0000256" key="4">
    <source>
        <dbReference type="ARBA" id="ARBA00022989"/>
    </source>
</evidence>
<evidence type="ECO:0000259" key="10">
    <source>
        <dbReference type="Pfam" id="PF01618"/>
    </source>
</evidence>
<comment type="caution">
    <text evidence="11">The sequence shown here is derived from an EMBL/GenBank/DDBJ whole genome shotgun (WGS) entry which is preliminary data.</text>
</comment>
<evidence type="ECO:0000313" key="12">
    <source>
        <dbReference type="Proteomes" id="UP001595453"/>
    </source>
</evidence>
<evidence type="ECO:0000313" key="11">
    <source>
        <dbReference type="EMBL" id="MFC3031685.1"/>
    </source>
</evidence>
<accession>A0ABV7CGK8</accession>
<evidence type="ECO:0000256" key="6">
    <source>
        <dbReference type="RuleBase" id="RU004057"/>
    </source>
</evidence>
<evidence type="ECO:0000256" key="8">
    <source>
        <dbReference type="SAM" id="Phobius"/>
    </source>
</evidence>
<feature type="transmembrane region" description="Helical" evidence="8">
    <location>
        <begin position="369"/>
        <end position="394"/>
    </location>
</feature>
<feature type="coiled-coil region" evidence="7">
    <location>
        <begin position="30"/>
        <end position="103"/>
    </location>
</feature>
<dbReference type="InterPro" id="IPR050790">
    <property type="entry name" value="ExbB/TolQ_transport"/>
</dbReference>
<keyword evidence="6" id="KW-0813">Transport</keyword>
<evidence type="ECO:0000256" key="3">
    <source>
        <dbReference type="ARBA" id="ARBA00022692"/>
    </source>
</evidence>
<dbReference type="Pfam" id="PF01618">
    <property type="entry name" value="MotA_ExbB"/>
    <property type="match status" value="1"/>
</dbReference>
<keyword evidence="7" id="KW-0175">Coiled coil</keyword>
<feature type="signal peptide" evidence="9">
    <location>
        <begin position="1"/>
        <end position="25"/>
    </location>
</feature>
<proteinExistence type="inferred from homology"/>
<protein>
    <submittedName>
        <fullName evidence="11">MotA/TolQ/ExbB proton channel family protein</fullName>
    </submittedName>
</protein>
<reference evidence="12" key="1">
    <citation type="journal article" date="2019" name="Int. J. Syst. Evol. Microbiol.">
        <title>The Global Catalogue of Microorganisms (GCM) 10K type strain sequencing project: providing services to taxonomists for standard genome sequencing and annotation.</title>
        <authorList>
            <consortium name="The Broad Institute Genomics Platform"/>
            <consortium name="The Broad Institute Genome Sequencing Center for Infectious Disease"/>
            <person name="Wu L."/>
            <person name="Ma J."/>
        </authorList>
    </citation>
    <scope>NUCLEOTIDE SEQUENCE [LARGE SCALE GENOMIC DNA]</scope>
    <source>
        <strain evidence="12">KCTC 42730</strain>
    </source>
</reference>
<keyword evidence="4 8" id="KW-1133">Transmembrane helix</keyword>
<keyword evidence="9" id="KW-0732">Signal</keyword>
<dbReference type="InterPro" id="IPR002898">
    <property type="entry name" value="MotA_ExbB_proton_chnl"/>
</dbReference>
<dbReference type="PANTHER" id="PTHR30625">
    <property type="entry name" value="PROTEIN TOLQ"/>
    <property type="match status" value="1"/>
</dbReference>
<dbReference type="EMBL" id="JBHRSD010000009">
    <property type="protein sequence ID" value="MFC3031685.1"/>
    <property type="molecule type" value="Genomic_DNA"/>
</dbReference>
<comment type="similarity">
    <text evidence="6">Belongs to the exbB/tolQ family.</text>
</comment>
<keyword evidence="6" id="KW-0653">Protein transport</keyword>
<keyword evidence="3 8" id="KW-0812">Transmembrane</keyword>
<dbReference type="Proteomes" id="UP001595453">
    <property type="component" value="Unassembled WGS sequence"/>
</dbReference>
<keyword evidence="12" id="KW-1185">Reference proteome</keyword>
<gene>
    <name evidence="11" type="ORF">ACFOEE_04030</name>
</gene>
<feature type="chain" id="PRO_5045966108" evidence="9">
    <location>
        <begin position="26"/>
        <end position="429"/>
    </location>
</feature>
<feature type="domain" description="MotA/TolQ/ExbB proton channel" evidence="10">
    <location>
        <begin position="319"/>
        <end position="406"/>
    </location>
</feature>
<comment type="subcellular location">
    <subcellularLocation>
        <location evidence="1">Cell membrane</location>
        <topology evidence="1">Multi-pass membrane protein</topology>
    </subcellularLocation>
    <subcellularLocation>
        <location evidence="6">Membrane</location>
        <topology evidence="6">Multi-pass membrane protein</topology>
    </subcellularLocation>
</comment>
<name>A0ABV7CGK8_9GAMM</name>
<evidence type="ECO:0000256" key="1">
    <source>
        <dbReference type="ARBA" id="ARBA00004651"/>
    </source>
</evidence>
<sequence length="429" mass="47109">MKSINLCLPLALFCAGFTVFSPVTAASTAEQSLLKDIKTTQQQLQQTDKQIRDERRALGKAIFQHTQDVQTLREQAAVAQRLLDEQNLSLSALEKRLQQWQEQTQYQQHLLSQFHRDAGNLATNDFMTQLQQLDQVASAMAASLTPAWQETQLVSREGEVSTANKLDLGPVQLYKLGEELGLASLDGKLWRADYAFTPTQSARWQNGDMAELTFDPTQTSALLQAEQSENLLQHLQKGGVWVVPIVLFALFALAIAIYKALQFVRLPSLPSMAGLSLLQTQPERWAALGAAGELLKVWQKFAPGQQRDDELFNVLIDGREQLERFVGAVAITASVAPLLGLLGTVSGMIDTFKMMTLFGAGDPQVVSGGISQALITTELGLVVAIPALIAHALLNRRAKQYYQQLEGLALSLSQQLSQQSSPQQNVEAA</sequence>
<evidence type="ECO:0000256" key="9">
    <source>
        <dbReference type="SAM" id="SignalP"/>
    </source>
</evidence>
<dbReference type="PANTHER" id="PTHR30625:SF11">
    <property type="entry name" value="MOTA_TOLQ_EXBB PROTON CHANNEL DOMAIN-CONTAINING PROTEIN"/>
    <property type="match status" value="1"/>
</dbReference>
<feature type="transmembrane region" description="Helical" evidence="8">
    <location>
        <begin position="325"/>
        <end position="349"/>
    </location>
</feature>
<evidence type="ECO:0000256" key="5">
    <source>
        <dbReference type="ARBA" id="ARBA00023136"/>
    </source>
</evidence>